<name>A0ABN2CTR2_9ACTN</name>
<dbReference type="EMBL" id="BAAAOS010000017">
    <property type="protein sequence ID" value="GAA1563245.1"/>
    <property type="molecule type" value="Genomic_DNA"/>
</dbReference>
<sequence length="188" mass="19643">MDPIGGDMTSTKHTAAIAAVLLTAGLFAPTTAQAAPAHQTGKVVTAHGNLRDLQPTTAGPFDHARATLLMIQHRGRSLVILQVRGINRAVAGQDFGAHLHVGPCVTGDGAAAGPHYNSDTVAGRVPPRVNDMTEVWLDFEVTRAGTGFAITQVPFIPLPGRRSVVIHQEPTDSQGAAGPRLACLPVSW</sequence>
<dbReference type="InterPro" id="IPR001424">
    <property type="entry name" value="SOD_Cu_Zn_dom"/>
</dbReference>
<evidence type="ECO:0000313" key="4">
    <source>
        <dbReference type="EMBL" id="GAA1563245.1"/>
    </source>
</evidence>
<feature type="signal peptide" evidence="2">
    <location>
        <begin position="1"/>
        <end position="34"/>
    </location>
</feature>
<evidence type="ECO:0000256" key="1">
    <source>
        <dbReference type="ARBA" id="ARBA00010457"/>
    </source>
</evidence>
<protein>
    <recommendedName>
        <fullName evidence="3">Superoxide dismutase copper/zinc binding domain-containing protein</fullName>
    </recommendedName>
</protein>
<dbReference type="Pfam" id="PF00080">
    <property type="entry name" value="Sod_Cu"/>
    <property type="match status" value="1"/>
</dbReference>
<reference evidence="4 5" key="1">
    <citation type="journal article" date="2019" name="Int. J. Syst. Evol. Microbiol.">
        <title>The Global Catalogue of Microorganisms (GCM) 10K type strain sequencing project: providing services to taxonomists for standard genome sequencing and annotation.</title>
        <authorList>
            <consortium name="The Broad Institute Genomics Platform"/>
            <consortium name="The Broad Institute Genome Sequencing Center for Infectious Disease"/>
            <person name="Wu L."/>
            <person name="Ma J."/>
        </authorList>
    </citation>
    <scope>NUCLEOTIDE SEQUENCE [LARGE SCALE GENOMIC DNA]</scope>
    <source>
        <strain evidence="4 5">JCM 14969</strain>
    </source>
</reference>
<keyword evidence="5" id="KW-1185">Reference proteome</keyword>
<evidence type="ECO:0000259" key="3">
    <source>
        <dbReference type="Pfam" id="PF00080"/>
    </source>
</evidence>
<proteinExistence type="inferred from homology"/>
<feature type="domain" description="Superoxide dismutase copper/zinc binding" evidence="3">
    <location>
        <begin position="79"/>
        <end position="183"/>
    </location>
</feature>
<keyword evidence="2" id="KW-0732">Signal</keyword>
<dbReference type="SUPFAM" id="SSF49329">
    <property type="entry name" value="Cu,Zn superoxide dismutase-like"/>
    <property type="match status" value="1"/>
</dbReference>
<dbReference type="InterPro" id="IPR036423">
    <property type="entry name" value="SOD-like_Cu/Zn_dom_sf"/>
</dbReference>
<evidence type="ECO:0000256" key="2">
    <source>
        <dbReference type="SAM" id="SignalP"/>
    </source>
</evidence>
<accession>A0ABN2CTR2</accession>
<organism evidence="4 5">
    <name type="scientific">Kribbella sancticallisti</name>
    <dbReference type="NCBI Taxonomy" id="460087"/>
    <lineage>
        <taxon>Bacteria</taxon>
        <taxon>Bacillati</taxon>
        <taxon>Actinomycetota</taxon>
        <taxon>Actinomycetes</taxon>
        <taxon>Propionibacteriales</taxon>
        <taxon>Kribbellaceae</taxon>
        <taxon>Kribbella</taxon>
    </lineage>
</organism>
<comment type="caution">
    <text evidence="4">The sequence shown here is derived from an EMBL/GenBank/DDBJ whole genome shotgun (WGS) entry which is preliminary data.</text>
</comment>
<comment type="similarity">
    <text evidence="1">Belongs to the Cu-Zn superoxide dismutase family.</text>
</comment>
<gene>
    <name evidence="4" type="ORF">GCM10009789_15380</name>
</gene>
<evidence type="ECO:0000313" key="5">
    <source>
        <dbReference type="Proteomes" id="UP001500393"/>
    </source>
</evidence>
<dbReference type="Gene3D" id="2.60.40.200">
    <property type="entry name" value="Superoxide dismutase, copper/zinc binding domain"/>
    <property type="match status" value="1"/>
</dbReference>
<dbReference type="Proteomes" id="UP001500393">
    <property type="component" value="Unassembled WGS sequence"/>
</dbReference>
<feature type="chain" id="PRO_5046176055" description="Superoxide dismutase copper/zinc binding domain-containing protein" evidence="2">
    <location>
        <begin position="35"/>
        <end position="188"/>
    </location>
</feature>